<proteinExistence type="predicted"/>
<sequence>MNIDPHQDLRVQETEIPASPIILPDTSFESNIQKSSSKKRKRQIKYSNQTVYSKNVMTQNPSLTRGSEVKSTERINMLSNPIETQNIDIRSDFEETPVMGDSLNTDMILDTIPDSNIPVVEHHLLPNDPETYFGR</sequence>
<evidence type="ECO:0000313" key="1">
    <source>
        <dbReference type="EMBL" id="RKF59205.1"/>
    </source>
</evidence>
<gene>
    <name evidence="1" type="ORF">GcC1_177029</name>
</gene>
<accession>A0A420HP55</accession>
<protein>
    <submittedName>
        <fullName evidence="1">Uncharacterized protein</fullName>
    </submittedName>
</protein>
<name>A0A420HP55_9PEZI</name>
<dbReference type="EMBL" id="MCBR01017727">
    <property type="protein sequence ID" value="RKF59205.1"/>
    <property type="molecule type" value="Genomic_DNA"/>
</dbReference>
<organism evidence="1 2">
    <name type="scientific">Golovinomyces cichoracearum</name>
    <dbReference type="NCBI Taxonomy" id="62708"/>
    <lineage>
        <taxon>Eukaryota</taxon>
        <taxon>Fungi</taxon>
        <taxon>Dikarya</taxon>
        <taxon>Ascomycota</taxon>
        <taxon>Pezizomycotina</taxon>
        <taxon>Leotiomycetes</taxon>
        <taxon>Erysiphales</taxon>
        <taxon>Erysiphaceae</taxon>
        <taxon>Golovinomyces</taxon>
    </lineage>
</organism>
<evidence type="ECO:0000313" key="2">
    <source>
        <dbReference type="Proteomes" id="UP000285405"/>
    </source>
</evidence>
<dbReference type="Proteomes" id="UP000285405">
    <property type="component" value="Unassembled WGS sequence"/>
</dbReference>
<reference evidence="1 2" key="1">
    <citation type="journal article" date="2018" name="BMC Genomics">
        <title>Comparative genome analyses reveal sequence features reflecting distinct modes of host-adaptation between dicot and monocot powdery mildew.</title>
        <authorList>
            <person name="Wu Y."/>
            <person name="Ma X."/>
            <person name="Pan Z."/>
            <person name="Kale S.D."/>
            <person name="Song Y."/>
            <person name="King H."/>
            <person name="Zhang Q."/>
            <person name="Presley C."/>
            <person name="Deng X."/>
            <person name="Wei C.I."/>
            <person name="Xiao S."/>
        </authorList>
    </citation>
    <scope>NUCLEOTIDE SEQUENCE [LARGE SCALE GENOMIC DNA]</scope>
    <source>
        <strain evidence="1">UCSC1</strain>
    </source>
</reference>
<comment type="caution">
    <text evidence="1">The sequence shown here is derived from an EMBL/GenBank/DDBJ whole genome shotgun (WGS) entry which is preliminary data.</text>
</comment>
<dbReference type="AlphaFoldDB" id="A0A420HP55"/>